<dbReference type="Gene3D" id="3.40.50.720">
    <property type="entry name" value="NAD(P)-binding Rossmann-like Domain"/>
    <property type="match status" value="1"/>
</dbReference>
<reference evidence="6" key="1">
    <citation type="journal article" date="2017" name="bioRxiv">
        <title>Comparative analysis of the genomes of Stylophora pistillata and Acropora digitifera provides evidence for extensive differences between species of corals.</title>
        <authorList>
            <person name="Voolstra C.R."/>
            <person name="Li Y."/>
            <person name="Liew Y.J."/>
            <person name="Baumgarten S."/>
            <person name="Zoccola D."/>
            <person name="Flot J.-F."/>
            <person name="Tambutte S."/>
            <person name="Allemand D."/>
            <person name="Aranda M."/>
        </authorList>
    </citation>
    <scope>NUCLEOTIDE SEQUENCE [LARGE SCALE GENOMIC DNA]</scope>
</reference>
<evidence type="ECO:0000313" key="6">
    <source>
        <dbReference type="Proteomes" id="UP000225706"/>
    </source>
</evidence>
<organism evidence="5 6">
    <name type="scientific">Stylophora pistillata</name>
    <name type="common">Smooth cauliflower coral</name>
    <dbReference type="NCBI Taxonomy" id="50429"/>
    <lineage>
        <taxon>Eukaryota</taxon>
        <taxon>Metazoa</taxon>
        <taxon>Cnidaria</taxon>
        <taxon>Anthozoa</taxon>
        <taxon>Hexacorallia</taxon>
        <taxon>Scleractinia</taxon>
        <taxon>Astrocoeniina</taxon>
        <taxon>Pocilloporidae</taxon>
        <taxon>Stylophora</taxon>
    </lineage>
</organism>
<comment type="caution">
    <text evidence="5">The sequence shown here is derived from an EMBL/GenBank/DDBJ whole genome shotgun (WGS) entry which is preliminary data.</text>
</comment>
<accession>A0A2B4RUT6</accession>
<dbReference type="InterPro" id="IPR000683">
    <property type="entry name" value="Gfo/Idh/MocA-like_OxRdtase_N"/>
</dbReference>
<name>A0A2B4RUT6_STYPI</name>
<dbReference type="SUPFAM" id="SSF55347">
    <property type="entry name" value="Glyceraldehyde-3-phosphate dehydrogenase-like, C-terminal domain"/>
    <property type="match status" value="1"/>
</dbReference>
<proteinExistence type="inferred from homology"/>
<gene>
    <name evidence="5" type="primary">GFOD1</name>
    <name evidence="5" type="ORF">AWC38_SpisGene15214</name>
</gene>
<dbReference type="STRING" id="50429.A0A2B4RUT6"/>
<sequence length="449" mass="49913">MKKKNYYPVSAEQYIRWLLLTASERPFLFVALIVLLQVQMLPSVGVVDTGNSSRILLPLLRSAGFTVSGIWGASKQQAKKMAEEFKVPFHTAKIDELLLREDVDLVCVLCPPHVRAEVAVKALSIGKHVLCDSPVGLSKDEAERMVQAAQYYPKLLSLVKHELRFLPAFIKMKQYVEEGFCGKPFICECKIEMGSLLSNRYTWMCDQAMGGGVLTNVGAHIIDLISFLTNQRAVEVHGTLKTFISQTDEVSSFRHISSDDYTAFQMKLNGGGFATVSLNTHILGRYSQTVTIYGTKGQLIARNGSLYGMKNGGKEELIHGDIARIPGVFNVEKLPPSIFLTGLEVWVSEIKRAFEESIDKDDRRIADLQTLSSAASFHDGLYTRTVLDAIIESSGNGTWCQVEFVANEETGEMILGPEDKSVQIVTEPKKEKTDEKNLASPVLRRILTQ</sequence>
<evidence type="ECO:0000259" key="3">
    <source>
        <dbReference type="Pfam" id="PF01408"/>
    </source>
</evidence>
<dbReference type="InterPro" id="IPR036291">
    <property type="entry name" value="NAD(P)-bd_dom_sf"/>
</dbReference>
<dbReference type="Pfam" id="PF01408">
    <property type="entry name" value="GFO_IDH_MocA"/>
    <property type="match status" value="1"/>
</dbReference>
<dbReference type="EMBL" id="LSMT01000321">
    <property type="protein sequence ID" value="PFX20320.1"/>
    <property type="molecule type" value="Genomic_DNA"/>
</dbReference>
<dbReference type="GO" id="GO:0016491">
    <property type="term" value="F:oxidoreductase activity"/>
    <property type="evidence" value="ECO:0007669"/>
    <property type="project" value="UniProtKB-KW"/>
</dbReference>
<keyword evidence="6" id="KW-1185">Reference proteome</keyword>
<dbReference type="SUPFAM" id="SSF51735">
    <property type="entry name" value="NAD(P)-binding Rossmann-fold domains"/>
    <property type="match status" value="1"/>
</dbReference>
<feature type="domain" description="GFO/IDH/MocA-like oxidoreductase" evidence="4">
    <location>
        <begin position="169"/>
        <end position="299"/>
    </location>
</feature>
<dbReference type="GO" id="GO:0000166">
    <property type="term" value="F:nucleotide binding"/>
    <property type="evidence" value="ECO:0007669"/>
    <property type="project" value="InterPro"/>
</dbReference>
<evidence type="ECO:0000313" key="5">
    <source>
        <dbReference type="EMBL" id="PFX20320.1"/>
    </source>
</evidence>
<dbReference type="OrthoDB" id="446809at2759"/>
<protein>
    <submittedName>
        <fullName evidence="5">Glucose-fructose oxidoreductase domain-containing protein 1</fullName>
    </submittedName>
</protein>
<keyword evidence="2" id="KW-0560">Oxidoreductase</keyword>
<evidence type="ECO:0000256" key="1">
    <source>
        <dbReference type="ARBA" id="ARBA00010928"/>
    </source>
</evidence>
<dbReference type="PANTHER" id="PTHR43818:SF11">
    <property type="entry name" value="BCDNA.GH03377"/>
    <property type="match status" value="1"/>
</dbReference>
<dbReference type="Gene3D" id="3.30.360.10">
    <property type="entry name" value="Dihydrodipicolinate Reductase, domain 2"/>
    <property type="match status" value="1"/>
</dbReference>
<comment type="similarity">
    <text evidence="1">Belongs to the Gfo/Idh/MocA family.</text>
</comment>
<evidence type="ECO:0000259" key="4">
    <source>
        <dbReference type="Pfam" id="PF22725"/>
    </source>
</evidence>
<dbReference type="AlphaFoldDB" id="A0A2B4RUT6"/>
<dbReference type="InterPro" id="IPR055170">
    <property type="entry name" value="GFO_IDH_MocA-like_dom"/>
</dbReference>
<dbReference type="InterPro" id="IPR050463">
    <property type="entry name" value="Gfo/Idh/MocA_oxidrdct_glycsds"/>
</dbReference>
<evidence type="ECO:0000256" key="2">
    <source>
        <dbReference type="ARBA" id="ARBA00023002"/>
    </source>
</evidence>
<feature type="domain" description="Gfo/Idh/MocA-like oxidoreductase N-terminal" evidence="3">
    <location>
        <begin position="44"/>
        <end position="156"/>
    </location>
</feature>
<dbReference type="Proteomes" id="UP000225706">
    <property type="component" value="Unassembled WGS sequence"/>
</dbReference>
<dbReference type="Pfam" id="PF22725">
    <property type="entry name" value="GFO_IDH_MocA_C3"/>
    <property type="match status" value="1"/>
</dbReference>
<dbReference type="PANTHER" id="PTHR43818">
    <property type="entry name" value="BCDNA.GH03377"/>
    <property type="match status" value="1"/>
</dbReference>